<dbReference type="EMBL" id="FUYF01000018">
    <property type="protein sequence ID" value="SKA93304.1"/>
    <property type="molecule type" value="Genomic_DNA"/>
</dbReference>
<dbReference type="InterPro" id="IPR000835">
    <property type="entry name" value="HTH_MarR-typ"/>
</dbReference>
<keyword evidence="2 5" id="KW-0238">DNA-binding</keyword>
<dbReference type="SUPFAM" id="SSF46785">
    <property type="entry name" value="Winged helix' DNA-binding domain"/>
    <property type="match status" value="1"/>
</dbReference>
<dbReference type="PANTHER" id="PTHR42756:SF1">
    <property type="entry name" value="TRANSCRIPTIONAL REPRESSOR OF EMRAB OPERON"/>
    <property type="match status" value="1"/>
</dbReference>
<dbReference type="GO" id="GO:0003677">
    <property type="term" value="F:DNA binding"/>
    <property type="evidence" value="ECO:0007669"/>
    <property type="project" value="UniProtKB-KW"/>
</dbReference>
<dbReference type="InterPro" id="IPR054630">
    <property type="entry name" value="BilQ"/>
</dbReference>
<dbReference type="Proteomes" id="UP000190286">
    <property type="component" value="Unassembled WGS sequence"/>
</dbReference>
<evidence type="ECO:0000256" key="1">
    <source>
        <dbReference type="ARBA" id="ARBA00023015"/>
    </source>
</evidence>
<evidence type="ECO:0000256" key="3">
    <source>
        <dbReference type="ARBA" id="ARBA00023163"/>
    </source>
</evidence>
<name>A0A1T4XUX0_9FIRM</name>
<gene>
    <name evidence="5" type="ORF">SAMN02745178_02353</name>
</gene>
<organism evidence="5 6">
    <name type="scientific">Gemmiger formicilis</name>
    <dbReference type="NCBI Taxonomy" id="745368"/>
    <lineage>
        <taxon>Bacteria</taxon>
        <taxon>Bacillati</taxon>
        <taxon>Bacillota</taxon>
        <taxon>Clostridia</taxon>
        <taxon>Eubacteriales</taxon>
        <taxon>Gemmiger</taxon>
    </lineage>
</organism>
<evidence type="ECO:0000313" key="5">
    <source>
        <dbReference type="EMBL" id="SKA93304.1"/>
    </source>
</evidence>
<dbReference type="GeneID" id="93338794"/>
<dbReference type="STRING" id="745368.SAMN02745178_02353"/>
<keyword evidence="6" id="KW-1185">Reference proteome</keyword>
<dbReference type="AlphaFoldDB" id="A0A1T4XUX0"/>
<protein>
    <submittedName>
        <fullName evidence="5">DNA-binding transcriptional regulator, MarR family</fullName>
    </submittedName>
</protein>
<dbReference type="PROSITE" id="PS50995">
    <property type="entry name" value="HTH_MARR_2"/>
    <property type="match status" value="1"/>
</dbReference>
<dbReference type="Gene3D" id="1.10.10.10">
    <property type="entry name" value="Winged helix-like DNA-binding domain superfamily/Winged helix DNA-binding domain"/>
    <property type="match status" value="1"/>
</dbReference>
<evidence type="ECO:0000256" key="2">
    <source>
        <dbReference type="ARBA" id="ARBA00023125"/>
    </source>
</evidence>
<dbReference type="RefSeq" id="WP_078785213.1">
    <property type="nucleotide sequence ID" value="NZ_CABIYV010000011.1"/>
</dbReference>
<evidence type="ECO:0000313" key="6">
    <source>
        <dbReference type="Proteomes" id="UP000190286"/>
    </source>
</evidence>
<dbReference type="PRINTS" id="PR00598">
    <property type="entry name" value="HTHMARR"/>
</dbReference>
<dbReference type="GO" id="GO:0003700">
    <property type="term" value="F:DNA-binding transcription factor activity"/>
    <property type="evidence" value="ECO:0007669"/>
    <property type="project" value="InterPro"/>
</dbReference>
<accession>A0A1T4XUX0</accession>
<keyword evidence="1" id="KW-0805">Transcription regulation</keyword>
<dbReference type="InterPro" id="IPR036388">
    <property type="entry name" value="WH-like_DNA-bd_sf"/>
</dbReference>
<feature type="domain" description="HTH marR-type" evidence="4">
    <location>
        <begin position="1"/>
        <end position="132"/>
    </location>
</feature>
<reference evidence="5 6" key="1">
    <citation type="submission" date="2017-02" db="EMBL/GenBank/DDBJ databases">
        <authorList>
            <person name="Peterson S.W."/>
        </authorList>
    </citation>
    <scope>NUCLEOTIDE SEQUENCE [LARGE SCALE GENOMIC DNA]</scope>
    <source>
        <strain evidence="5 6">ATCC 27749</strain>
    </source>
</reference>
<keyword evidence="3" id="KW-0804">Transcription</keyword>
<evidence type="ECO:0000259" key="4">
    <source>
        <dbReference type="PROSITE" id="PS50995"/>
    </source>
</evidence>
<dbReference type="PANTHER" id="PTHR42756">
    <property type="entry name" value="TRANSCRIPTIONAL REGULATOR, MARR"/>
    <property type="match status" value="1"/>
</dbReference>
<dbReference type="NCBIfam" id="NF045593">
    <property type="entry name" value="bilirub_TF_BilQ"/>
    <property type="match status" value="1"/>
</dbReference>
<dbReference type="SMART" id="SM00347">
    <property type="entry name" value="HTH_MARR"/>
    <property type="match status" value="1"/>
</dbReference>
<proteinExistence type="predicted"/>
<sequence length="141" mass="16426">MYQKALSYYIAMLYRSFADFTGGKLQEVGLNFGLLFFIVYIGKKPNCTPSELTKALSLDWGHSQRCINRLTDDGFITKEKSGRHYLLNLTERGQEAFEAAHRIFFDWDDRFMTNLTAKEKEQLLALLEKATERIPHHVRND</sequence>
<dbReference type="OrthoDB" id="2064128at2"/>
<dbReference type="InterPro" id="IPR036390">
    <property type="entry name" value="WH_DNA-bd_sf"/>
</dbReference>